<evidence type="ECO:0000313" key="3">
    <source>
        <dbReference type="Proteomes" id="UP001157091"/>
    </source>
</evidence>
<dbReference type="EMBL" id="BSUK01000001">
    <property type="protein sequence ID" value="GMA23388.1"/>
    <property type="molecule type" value="Genomic_DNA"/>
</dbReference>
<keyword evidence="3" id="KW-1185">Reference proteome</keyword>
<reference evidence="3" key="1">
    <citation type="journal article" date="2019" name="Int. J. Syst. Evol. Microbiol.">
        <title>The Global Catalogue of Microorganisms (GCM) 10K type strain sequencing project: providing services to taxonomists for standard genome sequencing and annotation.</title>
        <authorList>
            <consortium name="The Broad Institute Genomics Platform"/>
            <consortium name="The Broad Institute Genome Sequencing Center for Infectious Disease"/>
            <person name="Wu L."/>
            <person name="Ma J."/>
        </authorList>
    </citation>
    <scope>NUCLEOTIDE SEQUENCE [LARGE SCALE GENOMIC DNA]</scope>
    <source>
        <strain evidence="3">NBRC 106348</strain>
    </source>
</reference>
<sequence length="85" mass="9229">MLVPIVKTATGRYLALTEVAVREGRTVGYCRVTGADQQADLECQVGRVKLGALERGLRLDAVVSEVGSGLNARRAKFSRLLADRR</sequence>
<gene>
    <name evidence="2" type="ORF">GCM10025864_11470</name>
</gene>
<name>A0ABQ6HZP3_9MICO</name>
<dbReference type="PROSITE" id="PS51736">
    <property type="entry name" value="RECOMBINASES_3"/>
    <property type="match status" value="1"/>
</dbReference>
<dbReference type="Pfam" id="PF00239">
    <property type="entry name" value="Resolvase"/>
    <property type="match status" value="1"/>
</dbReference>
<dbReference type="SUPFAM" id="SSF53041">
    <property type="entry name" value="Resolvase-like"/>
    <property type="match status" value="1"/>
</dbReference>
<dbReference type="InterPro" id="IPR036162">
    <property type="entry name" value="Resolvase-like_N_sf"/>
</dbReference>
<dbReference type="InterPro" id="IPR006119">
    <property type="entry name" value="Resolv_N"/>
</dbReference>
<dbReference type="Proteomes" id="UP001157091">
    <property type="component" value="Unassembled WGS sequence"/>
</dbReference>
<proteinExistence type="predicted"/>
<accession>A0ABQ6HZP3</accession>
<organism evidence="2 3">
    <name type="scientific">Luteimicrobium album</name>
    <dbReference type="NCBI Taxonomy" id="1054550"/>
    <lineage>
        <taxon>Bacteria</taxon>
        <taxon>Bacillati</taxon>
        <taxon>Actinomycetota</taxon>
        <taxon>Actinomycetes</taxon>
        <taxon>Micrococcales</taxon>
        <taxon>Luteimicrobium</taxon>
    </lineage>
</organism>
<dbReference type="Gene3D" id="3.40.50.1390">
    <property type="entry name" value="Resolvase, N-terminal catalytic domain"/>
    <property type="match status" value="1"/>
</dbReference>
<feature type="domain" description="Resolvase/invertase-type recombinase catalytic" evidence="1">
    <location>
        <begin position="25"/>
        <end position="85"/>
    </location>
</feature>
<protein>
    <recommendedName>
        <fullName evidence="1">Resolvase/invertase-type recombinase catalytic domain-containing protein</fullName>
    </recommendedName>
</protein>
<comment type="caution">
    <text evidence="2">The sequence shown here is derived from an EMBL/GenBank/DDBJ whole genome shotgun (WGS) entry which is preliminary data.</text>
</comment>
<dbReference type="RefSeq" id="WP_284292424.1">
    <property type="nucleotide sequence ID" value="NZ_BSUK01000001.1"/>
</dbReference>
<evidence type="ECO:0000259" key="1">
    <source>
        <dbReference type="PROSITE" id="PS51736"/>
    </source>
</evidence>
<evidence type="ECO:0000313" key="2">
    <source>
        <dbReference type="EMBL" id="GMA23388.1"/>
    </source>
</evidence>